<dbReference type="SUPFAM" id="SSF51246">
    <property type="entry name" value="Rudiment single hybrid motif"/>
    <property type="match status" value="1"/>
</dbReference>
<dbReference type="AlphaFoldDB" id="A0A097KJF6"/>
<evidence type="ECO:0000256" key="2">
    <source>
        <dbReference type="ARBA" id="ARBA00008923"/>
    </source>
</evidence>
<feature type="binding site" description="covalent" evidence="17 18">
    <location>
        <position position="92"/>
    </location>
    <ligand>
        <name>heme</name>
        <dbReference type="ChEBI" id="CHEBI:30413"/>
    </ligand>
</feature>
<dbReference type="SUPFAM" id="SSF103431">
    <property type="entry name" value="Cytochrome f subunit of the cytochrome b6f complex, transmembrane anchor"/>
    <property type="match status" value="1"/>
</dbReference>
<keyword evidence="10 17" id="KW-0249">Electron transport</keyword>
<evidence type="ECO:0000256" key="12">
    <source>
        <dbReference type="ARBA" id="ARBA00023004"/>
    </source>
</evidence>
<dbReference type="PANTHER" id="PTHR33288:SF10">
    <property type="entry name" value="CYTOCHROME F"/>
    <property type="match status" value="1"/>
</dbReference>
<keyword evidence="12 17" id="KW-0408">Iron</keyword>
<sequence>MKGIISINKIDTKNWLQLCFSEIATPLKRFDFITTWSRFSKTHLFNQNRVLTSVGVSFFSFLLINLPTANAYPIFAQQNYSNPREANGRIVCANCHLAQKPVEIEVPQSVLPDTVFEAVVKIPCDQQVKQVLGNGKKGQLNVGAVVILPEGFSLAPAERIPPELKEKVGNLYPQSYSDSQKNILVVGPVPGKLYSEMIFPLLSPDPAKDKKLSYLKYPIYFGGNRGRGQVYPDGSRSNNTVYSASANGKVSQIVPTGKKGGFEVYIDTANGEQVVEKIPPGPDLIVKTGQSVQSEQPLTNNPNVGGFGQQETEIVLQNPARIQGLIVFLGAIVSTQVFLVLKKKQFEKVQLAQMDLGN</sequence>
<feature type="binding site" description="axial binding residue" evidence="17 18">
    <location>
        <position position="96"/>
    </location>
    <ligand>
        <name>heme</name>
        <dbReference type="ChEBI" id="CHEBI:30413"/>
    </ligand>
    <ligandPart>
        <name>Fe</name>
        <dbReference type="ChEBI" id="CHEBI:18248"/>
    </ligandPart>
</feature>
<dbReference type="GO" id="GO:0015979">
    <property type="term" value="P:photosynthesis"/>
    <property type="evidence" value="ECO:0007669"/>
    <property type="project" value="UniProtKB-UniRule"/>
</dbReference>
<comment type="cofactor">
    <cofactor evidence="17 18">
        <name>heme</name>
        <dbReference type="ChEBI" id="CHEBI:30413"/>
    </cofactor>
    <text evidence="17 18">Binds 1 heme group covalently.</text>
</comment>
<accession>A0A097KJF6</accession>
<comment type="subunit">
    <text evidence="15 17">The 4 large subunits of the cytochrome b6-f complex are cytochrome b6, subunit IV (17 kDa polypeptide, PetD), cytochrome f and the Rieske protein, while the 4 small subunits are PetG, PetL, PetM and PetN. The complex functions as a dimer.</text>
</comment>
<evidence type="ECO:0000256" key="3">
    <source>
        <dbReference type="ARBA" id="ARBA00013528"/>
    </source>
</evidence>
<evidence type="ECO:0000256" key="5">
    <source>
        <dbReference type="ARBA" id="ARBA00022531"/>
    </source>
</evidence>
<dbReference type="Gene3D" id="1.20.5.700">
    <property type="entry name" value="Single helix bin"/>
    <property type="match status" value="1"/>
</dbReference>
<dbReference type="Gene3D" id="2.60.40.830">
    <property type="entry name" value="Cytochrome f large domain"/>
    <property type="match status" value="1"/>
</dbReference>
<dbReference type="GO" id="GO:0020037">
    <property type="term" value="F:heme binding"/>
    <property type="evidence" value="ECO:0007669"/>
    <property type="project" value="InterPro"/>
</dbReference>
<evidence type="ECO:0000256" key="18">
    <source>
        <dbReference type="PIRSR" id="PIRSR602325-50"/>
    </source>
</evidence>
<dbReference type="InterPro" id="IPR002325">
    <property type="entry name" value="Cyt_f"/>
</dbReference>
<keyword evidence="8 17" id="KW-0479">Metal-binding</keyword>
<keyword evidence="20" id="KW-0934">Plastid</keyword>
<evidence type="ECO:0000256" key="15">
    <source>
        <dbReference type="ARBA" id="ARBA00025834"/>
    </source>
</evidence>
<keyword evidence="6 17" id="KW-0349">Heme</keyword>
<feature type="transmembrane region" description="Helical" evidence="17">
    <location>
        <begin position="322"/>
        <end position="341"/>
    </location>
</feature>
<keyword evidence="5 17" id="KW-0602">Photosynthesis</keyword>
<geneLocation type="chloroplast" evidence="20"/>
<keyword evidence="11 17" id="KW-1133">Transmembrane helix</keyword>
<keyword evidence="13 17" id="KW-0793">Thylakoid</keyword>
<evidence type="ECO:0000256" key="10">
    <source>
        <dbReference type="ARBA" id="ARBA00022982"/>
    </source>
</evidence>
<dbReference type="HAMAP" id="MF_00610">
    <property type="entry name" value="Cytb6_f_cytF"/>
    <property type="match status" value="1"/>
</dbReference>
<dbReference type="GO" id="GO:0005506">
    <property type="term" value="F:iron ion binding"/>
    <property type="evidence" value="ECO:0007669"/>
    <property type="project" value="InterPro"/>
</dbReference>
<keyword evidence="7 17" id="KW-0812">Transmembrane</keyword>
<evidence type="ECO:0000256" key="9">
    <source>
        <dbReference type="ARBA" id="ARBA00022729"/>
    </source>
</evidence>
<dbReference type="Pfam" id="PF16639">
    <property type="entry name" value="Apocytochr_F_N"/>
    <property type="match status" value="1"/>
</dbReference>
<dbReference type="InterPro" id="IPR036826">
    <property type="entry name" value="Cyt_f_lg_dom_sf"/>
</dbReference>
<dbReference type="PRINTS" id="PR00610">
    <property type="entry name" value="CYTOCHROMEF"/>
</dbReference>
<gene>
    <name evidence="17 20" type="primary">petA</name>
</gene>
<evidence type="ECO:0000256" key="1">
    <source>
        <dbReference type="ARBA" id="ARBA00003068"/>
    </source>
</evidence>
<dbReference type="PANTHER" id="PTHR33288">
    <property type="match status" value="1"/>
</dbReference>
<evidence type="ECO:0000256" key="8">
    <source>
        <dbReference type="ARBA" id="ARBA00022723"/>
    </source>
</evidence>
<dbReference type="InterPro" id="IPR024058">
    <property type="entry name" value="Cyt-f_TM"/>
</dbReference>
<keyword evidence="14 17" id="KW-0472">Membrane</keyword>
<dbReference type="InterPro" id="IPR011054">
    <property type="entry name" value="Rudment_hybrid_motif"/>
</dbReference>
<organism evidence="20">
    <name type="scientific">Symbiochloris handae</name>
    <dbReference type="NCBI Taxonomy" id="1853882"/>
    <lineage>
        <taxon>Eukaryota</taxon>
        <taxon>Viridiplantae</taxon>
        <taxon>Chlorophyta</taxon>
        <taxon>core chlorophytes</taxon>
        <taxon>Trebouxiophyceae</taxon>
        <taxon>Trebouxiales</taxon>
        <taxon>Trebouxiaceae</taxon>
        <taxon>Symbiochloris</taxon>
    </lineage>
</organism>
<evidence type="ECO:0000256" key="11">
    <source>
        <dbReference type="ARBA" id="ARBA00022989"/>
    </source>
</evidence>
<dbReference type="GO" id="GO:0009055">
    <property type="term" value="F:electron transfer activity"/>
    <property type="evidence" value="ECO:0007669"/>
    <property type="project" value="UniProtKB-UniRule"/>
</dbReference>
<dbReference type="EMBL" id="KM462860">
    <property type="protein sequence ID" value="AIT93322.1"/>
    <property type="molecule type" value="Genomic_DNA"/>
</dbReference>
<evidence type="ECO:0000256" key="6">
    <source>
        <dbReference type="ARBA" id="ARBA00022617"/>
    </source>
</evidence>
<dbReference type="SUPFAM" id="SSF49441">
    <property type="entry name" value="Cytochrome f, large domain"/>
    <property type="match status" value="1"/>
</dbReference>
<evidence type="ECO:0000256" key="14">
    <source>
        <dbReference type="ARBA" id="ARBA00023136"/>
    </source>
</evidence>
<protein>
    <recommendedName>
        <fullName evidence="3 17">Cytochrome f</fullName>
    </recommendedName>
</protein>
<feature type="domain" description="Cytochrome f large" evidence="19">
    <location>
        <begin position="72"/>
        <end position="226"/>
    </location>
</feature>
<evidence type="ECO:0000256" key="16">
    <source>
        <dbReference type="ARBA" id="ARBA00046266"/>
    </source>
</evidence>
<name>A0A097KJF6_9CHLO</name>
<evidence type="ECO:0000256" key="17">
    <source>
        <dbReference type="HAMAP-Rule" id="MF_00610"/>
    </source>
</evidence>
<dbReference type="GO" id="GO:0009535">
    <property type="term" value="C:chloroplast thylakoid membrane"/>
    <property type="evidence" value="ECO:0007669"/>
    <property type="project" value="UniProtKB-SubCell"/>
</dbReference>
<feature type="binding site" description="axial binding residue" evidence="17 18">
    <location>
        <position position="72"/>
    </location>
    <ligand>
        <name>heme</name>
        <dbReference type="ChEBI" id="CHEBI:30413"/>
    </ligand>
    <ligandPart>
        <name>Fe</name>
        <dbReference type="ChEBI" id="CHEBI:18248"/>
    </ligandPart>
</feature>
<reference evidence="20" key="1">
    <citation type="journal article" date="2014" name="BMC Evol. Biol.">
        <title>Chloroplast phylogenomic analysis resolves deep-level relationships within the green algal class Trebouxiophyceae.</title>
        <authorList>
            <person name="Lemieux C."/>
            <person name="Otis C."/>
            <person name="Turmel M."/>
        </authorList>
    </citation>
    <scope>NUCLEOTIDE SEQUENCE</scope>
</reference>
<evidence type="ECO:0000259" key="19">
    <source>
        <dbReference type="Pfam" id="PF16639"/>
    </source>
</evidence>
<comment type="function">
    <text evidence="1 17">Component of the cytochrome b6-f complex, which mediates electron transfer between photosystem II (PSII) and photosystem I (PSI), cyclic electron flow around PSI, and state transitions.</text>
</comment>
<dbReference type="PROSITE" id="PS51010">
    <property type="entry name" value="CYTF"/>
    <property type="match status" value="1"/>
</dbReference>
<keyword evidence="9 17" id="KW-0732">Signal</keyword>
<evidence type="ECO:0000256" key="4">
    <source>
        <dbReference type="ARBA" id="ARBA00022448"/>
    </source>
</evidence>
<keyword evidence="4 17" id="KW-0813">Transport</keyword>
<evidence type="ECO:0000256" key="7">
    <source>
        <dbReference type="ARBA" id="ARBA00022692"/>
    </source>
</evidence>
<dbReference type="FunFam" id="2.60.40.830:FF:000001">
    <property type="entry name" value="Cytochrome f"/>
    <property type="match status" value="1"/>
</dbReference>
<dbReference type="GeneID" id="31078287"/>
<comment type="subcellular location">
    <subcellularLocation>
        <location evidence="16">Plastid thylakoid membrane</location>
        <topology evidence="16">Single-pass membrane protein</topology>
    </subcellularLocation>
    <subcellularLocation>
        <location evidence="17">Plastid</location>
        <location evidence="17">Chloroplast thylakoid membrane</location>
        <topology evidence="17">Single-pass membrane protein</topology>
    </subcellularLocation>
</comment>
<dbReference type="Gene3D" id="2.40.50.100">
    <property type="match status" value="1"/>
</dbReference>
<feature type="binding site" description="covalent" evidence="17 18">
    <location>
        <position position="95"/>
    </location>
    <ligand>
        <name>heme</name>
        <dbReference type="ChEBI" id="CHEBI:30413"/>
    </ligand>
</feature>
<evidence type="ECO:0000256" key="13">
    <source>
        <dbReference type="ARBA" id="ARBA00023078"/>
    </source>
</evidence>
<comment type="similarity">
    <text evidence="2 17">Belongs to the cytochrome f family.</text>
</comment>
<dbReference type="RefSeq" id="YP_009104781.1">
    <property type="nucleotide sequence ID" value="NC_025524.1"/>
</dbReference>
<dbReference type="Pfam" id="PF01333">
    <property type="entry name" value="Apocytochr_F_C"/>
    <property type="match status" value="1"/>
</dbReference>
<keyword evidence="20" id="KW-0150">Chloroplast</keyword>
<evidence type="ECO:0000313" key="20">
    <source>
        <dbReference type="EMBL" id="AIT93322.1"/>
    </source>
</evidence>
<proteinExistence type="inferred from homology"/>
<dbReference type="InterPro" id="IPR024094">
    <property type="entry name" value="Cyt_f_lg_dom"/>
</dbReference>